<accession>A0A1Q8EQ47</accession>
<gene>
    <name evidence="2" type="ORF">BTN82_12735</name>
</gene>
<comment type="caution">
    <text evidence="2">The sequence shown here is derived from an EMBL/GenBank/DDBJ whole genome shotgun (WGS) entry which is preliminary data.</text>
</comment>
<organism evidence="2 3">
    <name type="scientific">Pseudomonas chlororaphis</name>
    <dbReference type="NCBI Taxonomy" id="587753"/>
    <lineage>
        <taxon>Bacteria</taxon>
        <taxon>Pseudomonadati</taxon>
        <taxon>Pseudomonadota</taxon>
        <taxon>Gammaproteobacteria</taxon>
        <taxon>Pseudomonadales</taxon>
        <taxon>Pseudomonadaceae</taxon>
        <taxon>Pseudomonas</taxon>
    </lineage>
</organism>
<protein>
    <recommendedName>
        <fullName evidence="1">Double-GTPase 1 domain-containing protein</fullName>
    </recommendedName>
</protein>
<feature type="domain" description="Double-GTPase 1" evidence="1">
    <location>
        <begin position="9"/>
        <end position="275"/>
    </location>
</feature>
<sequence length="285" mass="31248">MSVSDNSILLIGESGVGKTHYGAQLLNRLMNGAGKLRMDGAATNLQPFESAMGRLNEGLTADHTPTTTYVDSLWPISDENGLRAELVWPDYGGEQIKTMSSTRQIPAAWRDRVVVSPAWLLLVRLQQTRVSDDIFSRPLNDITSVSVDNREVQVSDQARLIELLQMLIYIRNESTSKPLASPRLGVLLSCWDELGTDELNQPPAQVLERRLPMFSSFIQSLWAEPLVLGLSALGRALAPNSSDMDYVVQGPEHFGYVVLPDGQHTPDLTQPIQSLLAASALKVAG</sequence>
<dbReference type="OrthoDB" id="9758793at2"/>
<dbReference type="EMBL" id="MSCT01000010">
    <property type="protein sequence ID" value="OLF53921.1"/>
    <property type="molecule type" value="Genomic_DNA"/>
</dbReference>
<evidence type="ECO:0000259" key="1">
    <source>
        <dbReference type="Pfam" id="PF19975"/>
    </source>
</evidence>
<dbReference type="RefSeq" id="WP_075119467.1">
    <property type="nucleotide sequence ID" value="NZ_MSCT01000010.1"/>
</dbReference>
<dbReference type="Pfam" id="PF19975">
    <property type="entry name" value="DO-GTPase1"/>
    <property type="match status" value="1"/>
</dbReference>
<dbReference type="Proteomes" id="UP000185578">
    <property type="component" value="Unassembled WGS sequence"/>
</dbReference>
<name>A0A1Q8EQ47_9PSED</name>
<dbReference type="InterPro" id="IPR045530">
    <property type="entry name" value="DO-GTPase1"/>
</dbReference>
<reference evidence="2 3" key="1">
    <citation type="submission" date="2016-12" db="EMBL/GenBank/DDBJ databases">
        <authorList>
            <person name="Song W.-J."/>
            <person name="Kurnit D.M."/>
        </authorList>
    </citation>
    <scope>NUCLEOTIDE SEQUENCE [LARGE SCALE GENOMIC DNA]</scope>
    <source>
        <strain evidence="2 3">PCL1601</strain>
    </source>
</reference>
<dbReference type="AlphaFoldDB" id="A0A1Q8EQ47"/>
<proteinExistence type="predicted"/>
<evidence type="ECO:0000313" key="3">
    <source>
        <dbReference type="Proteomes" id="UP000185578"/>
    </source>
</evidence>
<evidence type="ECO:0000313" key="2">
    <source>
        <dbReference type="EMBL" id="OLF53921.1"/>
    </source>
</evidence>